<feature type="compositionally biased region" description="Polar residues" evidence="9">
    <location>
        <begin position="224"/>
        <end position="241"/>
    </location>
</feature>
<evidence type="ECO:0000259" key="11">
    <source>
        <dbReference type="Pfam" id="PF26607"/>
    </source>
</evidence>
<dbReference type="SUPFAM" id="SSF55486">
    <property type="entry name" value="Metalloproteases ('zincins'), catalytic domain"/>
    <property type="match status" value="1"/>
</dbReference>
<feature type="compositionally biased region" description="Basic and acidic residues" evidence="9">
    <location>
        <begin position="7"/>
        <end position="16"/>
    </location>
</feature>
<dbReference type="GO" id="GO:0046872">
    <property type="term" value="F:metal ion binding"/>
    <property type="evidence" value="ECO:0007669"/>
    <property type="project" value="UniProtKB-KW"/>
</dbReference>
<evidence type="ECO:0000256" key="9">
    <source>
        <dbReference type="SAM" id="MobiDB-lite"/>
    </source>
</evidence>
<dbReference type="CDD" id="cd22954">
    <property type="entry name" value="PLL_lectin"/>
    <property type="match status" value="1"/>
</dbReference>
<dbReference type="RefSeq" id="WP_238355954.1">
    <property type="nucleotide sequence ID" value="NZ_JACHMY010000001.1"/>
</dbReference>
<dbReference type="EMBL" id="JACHMY010000001">
    <property type="protein sequence ID" value="MBB5833589.1"/>
    <property type="molecule type" value="Genomic_DNA"/>
</dbReference>
<evidence type="ECO:0000256" key="3">
    <source>
        <dbReference type="ARBA" id="ARBA00022723"/>
    </source>
</evidence>
<evidence type="ECO:0008006" key="14">
    <source>
        <dbReference type="Google" id="ProtNLM"/>
    </source>
</evidence>
<evidence type="ECO:0000256" key="8">
    <source>
        <dbReference type="ARBA" id="ARBA00023157"/>
    </source>
</evidence>
<organism evidence="12 13">
    <name type="scientific">Kribbella italica</name>
    <dbReference type="NCBI Taxonomy" id="1540520"/>
    <lineage>
        <taxon>Bacteria</taxon>
        <taxon>Bacillati</taxon>
        <taxon>Actinomycetota</taxon>
        <taxon>Actinomycetes</taxon>
        <taxon>Propionibacteriales</taxon>
        <taxon>Kribbellaceae</taxon>
        <taxon>Kribbella</taxon>
    </lineage>
</organism>
<dbReference type="PANTHER" id="PTHR47466">
    <property type="match status" value="1"/>
</dbReference>
<dbReference type="GO" id="GO:0008237">
    <property type="term" value="F:metallopeptidase activity"/>
    <property type="evidence" value="ECO:0007669"/>
    <property type="project" value="UniProtKB-KW"/>
</dbReference>
<keyword evidence="13" id="KW-1185">Reference proteome</keyword>
<evidence type="ECO:0000256" key="6">
    <source>
        <dbReference type="ARBA" id="ARBA00022833"/>
    </source>
</evidence>
<gene>
    <name evidence="12" type="ORF">HDA39_000323</name>
</gene>
<evidence type="ECO:0000256" key="7">
    <source>
        <dbReference type="ARBA" id="ARBA00023049"/>
    </source>
</evidence>
<feature type="domain" description="Peptidase M43 pregnancy-associated plasma-A" evidence="10">
    <location>
        <begin position="257"/>
        <end position="400"/>
    </location>
</feature>
<feature type="region of interest" description="Disordered" evidence="9">
    <location>
        <begin position="222"/>
        <end position="255"/>
    </location>
</feature>
<dbReference type="Proteomes" id="UP000549971">
    <property type="component" value="Unassembled WGS sequence"/>
</dbReference>
<evidence type="ECO:0000313" key="13">
    <source>
        <dbReference type="Proteomes" id="UP000549971"/>
    </source>
</evidence>
<keyword evidence="5" id="KW-0378">Hydrolase</keyword>
<dbReference type="InterPro" id="IPR058502">
    <property type="entry name" value="PLL-like_beta-prop"/>
</dbReference>
<feature type="region of interest" description="Disordered" evidence="9">
    <location>
        <begin position="1"/>
        <end position="114"/>
    </location>
</feature>
<evidence type="ECO:0000313" key="12">
    <source>
        <dbReference type="EMBL" id="MBB5833589.1"/>
    </source>
</evidence>
<dbReference type="Gene3D" id="3.40.390.10">
    <property type="entry name" value="Collagenase (Catalytic Domain)"/>
    <property type="match status" value="1"/>
</dbReference>
<proteinExistence type="inferred from homology"/>
<feature type="domain" description="PLL-like beta propeller" evidence="11">
    <location>
        <begin position="477"/>
        <end position="744"/>
    </location>
</feature>
<dbReference type="InterPro" id="IPR008754">
    <property type="entry name" value="Peptidase_M43"/>
</dbReference>
<dbReference type="Pfam" id="PF05572">
    <property type="entry name" value="Peptidase_M43"/>
    <property type="match status" value="1"/>
</dbReference>
<protein>
    <recommendedName>
        <fullName evidence="14">Zinc metalloprotease</fullName>
    </recommendedName>
</protein>
<comment type="caution">
    <text evidence="12">The sequence shown here is derived from an EMBL/GenBank/DDBJ whole genome shotgun (WGS) entry which is preliminary data.</text>
</comment>
<keyword evidence="2" id="KW-0645">Protease</keyword>
<evidence type="ECO:0000256" key="2">
    <source>
        <dbReference type="ARBA" id="ARBA00022670"/>
    </source>
</evidence>
<keyword evidence="3" id="KW-0479">Metal-binding</keyword>
<dbReference type="Pfam" id="PF26607">
    <property type="entry name" value="DUF8189"/>
    <property type="match status" value="1"/>
</dbReference>
<dbReference type="PANTHER" id="PTHR47466:SF1">
    <property type="entry name" value="METALLOPROTEASE MEP1 (AFU_ORTHOLOGUE AFUA_1G07730)-RELATED"/>
    <property type="match status" value="1"/>
</dbReference>
<keyword evidence="7" id="KW-0482">Metalloprotease</keyword>
<comment type="similarity">
    <text evidence="1">Belongs to the peptidase M43B family.</text>
</comment>
<keyword evidence="6" id="KW-0862">Zinc</keyword>
<dbReference type="CDD" id="cd04275">
    <property type="entry name" value="ZnMc_pappalysin_like"/>
    <property type="match status" value="1"/>
</dbReference>
<evidence type="ECO:0000256" key="1">
    <source>
        <dbReference type="ARBA" id="ARBA00008721"/>
    </source>
</evidence>
<dbReference type="SUPFAM" id="SSF89372">
    <property type="entry name" value="Fucose-specific lectin"/>
    <property type="match status" value="2"/>
</dbReference>
<evidence type="ECO:0000256" key="4">
    <source>
        <dbReference type="ARBA" id="ARBA00022729"/>
    </source>
</evidence>
<evidence type="ECO:0000259" key="10">
    <source>
        <dbReference type="Pfam" id="PF05572"/>
    </source>
</evidence>
<accession>A0A7W9J1I7</accession>
<dbReference type="Gene3D" id="2.120.10.70">
    <property type="entry name" value="Fucose-specific lectin"/>
    <property type="match status" value="4"/>
</dbReference>
<dbReference type="AlphaFoldDB" id="A0A7W9J1I7"/>
<keyword evidence="4" id="KW-0732">Signal</keyword>
<dbReference type="InterPro" id="IPR024079">
    <property type="entry name" value="MetalloPept_cat_dom_sf"/>
</dbReference>
<name>A0A7W9J1I7_9ACTN</name>
<dbReference type="GO" id="GO:0006508">
    <property type="term" value="P:proteolysis"/>
    <property type="evidence" value="ECO:0007669"/>
    <property type="project" value="UniProtKB-KW"/>
</dbReference>
<evidence type="ECO:0000256" key="5">
    <source>
        <dbReference type="ARBA" id="ARBA00022801"/>
    </source>
</evidence>
<feature type="compositionally biased region" description="Gly residues" evidence="9">
    <location>
        <begin position="41"/>
        <end position="66"/>
    </location>
</feature>
<feature type="compositionally biased region" description="Gly residues" evidence="9">
    <location>
        <begin position="74"/>
        <end position="108"/>
    </location>
</feature>
<keyword evidence="8" id="KW-1015">Disulfide bond</keyword>
<sequence>MPRKANGRADKIHGTDPDGMPGTPMSNGVTEPPRTSMPGVSGTGGMGGGAGSPGSPGASGAGGMGAGAAPSASGAGGMPGGGGAGMPGASGPGGMPGGMGGDTNGSGGDVERPARRSCGVMDVHRRLLSSDPAYAAARSALENATTQYLARQHRFAGVAKIPVVVHVVWNSPVQNVSQAQIDSQLDVLNRDFRATNTDLGFVPAPFTGLIADSRIEFFLATEDPNGNPTTGVTRTQTNKTSFSHDDQIKSSATGGVDPWPTDRYLNVWVGQLGGGLLGYAQFPGGPAETDGVVILHSGFGTTGTAAAPFDLGRTTTHEIGHYLNLFHIWGDDGSGCSGSDEVADTPNQGGPNFGVPAFPKVSCSNGPNGDLFVNYMDYTDDRGMVMFTTDQVARMEACLDTVRTDLISSYEESGPPVPAGPVVSWSGDRLDAFVLGTDRAMYHKWWDGSAWGPSVGGYEYMGGVCMSAPEVASWGPDRLDAFVLGTDHGVYHKAWDGSSWQPSATGYEELGGICLSPPRVATWGPDRLDLFVLSTDRAIYHKWWDGSAWNGYEYLGGVCMSPPEVVSWGPDRLDLFVLSTDNAVWHKWWDGSAWSGFESLGGICASPPTVVSWGPDRLDLFVLGTDSALYHQSWNGTAWSGWVSLGGVCASAPTAVSWGPDRLDVFVLGMDSALYHQWYDGTAWSGFEYLGGVCVDEPRVTAWDSDRLDVFVVGTDGGLYHKWWDGTAWGPSATDYEALGGIVSDFKVTLPAPAPGAAPAMMPKATIGEVVPT</sequence>
<reference evidence="12 13" key="1">
    <citation type="submission" date="2020-08" db="EMBL/GenBank/DDBJ databases">
        <title>Sequencing the genomes of 1000 actinobacteria strains.</title>
        <authorList>
            <person name="Klenk H.-P."/>
        </authorList>
    </citation>
    <scope>NUCLEOTIDE SEQUENCE [LARGE SCALE GENOMIC DNA]</scope>
    <source>
        <strain evidence="12 13">DSM 28967</strain>
    </source>
</reference>